<evidence type="ECO:0000256" key="1">
    <source>
        <dbReference type="SAM" id="MobiDB-lite"/>
    </source>
</evidence>
<comment type="caution">
    <text evidence="2">The sequence shown here is derived from an EMBL/GenBank/DDBJ whole genome shotgun (WGS) entry which is preliminary data.</text>
</comment>
<accession>A0A9D4MTT1</accession>
<dbReference type="EMBL" id="JAIWYP010000001">
    <property type="protein sequence ID" value="KAH3882381.1"/>
    <property type="molecule type" value="Genomic_DNA"/>
</dbReference>
<reference evidence="2" key="2">
    <citation type="submission" date="2020-11" db="EMBL/GenBank/DDBJ databases">
        <authorList>
            <person name="McCartney M.A."/>
            <person name="Auch B."/>
            <person name="Kono T."/>
            <person name="Mallez S."/>
            <person name="Becker A."/>
            <person name="Gohl D.M."/>
            <person name="Silverstein K.A.T."/>
            <person name="Koren S."/>
            <person name="Bechman K.B."/>
            <person name="Herman A."/>
            <person name="Abrahante J.E."/>
            <person name="Garbe J."/>
        </authorList>
    </citation>
    <scope>NUCLEOTIDE SEQUENCE</scope>
    <source>
        <strain evidence="2">Duluth1</strain>
        <tissue evidence="2">Whole animal</tissue>
    </source>
</reference>
<feature type="region of interest" description="Disordered" evidence="1">
    <location>
        <begin position="20"/>
        <end position="89"/>
    </location>
</feature>
<name>A0A9D4MTT1_DREPO</name>
<feature type="compositionally biased region" description="Basic and acidic residues" evidence="1">
    <location>
        <begin position="20"/>
        <end position="32"/>
    </location>
</feature>
<dbReference type="AlphaFoldDB" id="A0A9D4MTT1"/>
<evidence type="ECO:0000313" key="2">
    <source>
        <dbReference type="EMBL" id="KAH3882381.1"/>
    </source>
</evidence>
<protein>
    <submittedName>
        <fullName evidence="2">Uncharacterized protein</fullName>
    </submittedName>
</protein>
<keyword evidence="3" id="KW-1185">Reference proteome</keyword>
<reference evidence="2" key="1">
    <citation type="journal article" date="2019" name="bioRxiv">
        <title>The Genome of the Zebra Mussel, Dreissena polymorpha: A Resource for Invasive Species Research.</title>
        <authorList>
            <person name="McCartney M.A."/>
            <person name="Auch B."/>
            <person name="Kono T."/>
            <person name="Mallez S."/>
            <person name="Zhang Y."/>
            <person name="Obille A."/>
            <person name="Becker A."/>
            <person name="Abrahante J.E."/>
            <person name="Garbe J."/>
            <person name="Badalamenti J.P."/>
            <person name="Herman A."/>
            <person name="Mangelson H."/>
            <person name="Liachko I."/>
            <person name="Sullivan S."/>
            <person name="Sone E.D."/>
            <person name="Koren S."/>
            <person name="Silverstein K.A.T."/>
            <person name="Beckman K.B."/>
            <person name="Gohl D.M."/>
        </authorList>
    </citation>
    <scope>NUCLEOTIDE SEQUENCE</scope>
    <source>
        <strain evidence="2">Duluth1</strain>
        <tissue evidence="2">Whole animal</tissue>
    </source>
</reference>
<evidence type="ECO:0000313" key="3">
    <source>
        <dbReference type="Proteomes" id="UP000828390"/>
    </source>
</evidence>
<dbReference type="Proteomes" id="UP000828390">
    <property type="component" value="Unassembled WGS sequence"/>
</dbReference>
<organism evidence="2 3">
    <name type="scientific">Dreissena polymorpha</name>
    <name type="common">Zebra mussel</name>
    <name type="synonym">Mytilus polymorpha</name>
    <dbReference type="NCBI Taxonomy" id="45954"/>
    <lineage>
        <taxon>Eukaryota</taxon>
        <taxon>Metazoa</taxon>
        <taxon>Spiralia</taxon>
        <taxon>Lophotrochozoa</taxon>
        <taxon>Mollusca</taxon>
        <taxon>Bivalvia</taxon>
        <taxon>Autobranchia</taxon>
        <taxon>Heteroconchia</taxon>
        <taxon>Euheterodonta</taxon>
        <taxon>Imparidentia</taxon>
        <taxon>Neoheterodontei</taxon>
        <taxon>Myida</taxon>
        <taxon>Dreissenoidea</taxon>
        <taxon>Dreissenidae</taxon>
        <taxon>Dreissena</taxon>
    </lineage>
</organism>
<sequence length="292" mass="32172">MSTENILWFSEIKEEEKNKLRAKEKAAHEHAAKLFSKSHSTVSAMSSHVPLEKSKIPENQNPPSSNNAYNSKDTLNSSSNPKASFKDSSQHEILTAIPVSSAQSNINSCANTFPMHEQEMLPLQTHDPSPKFSSHPVIPSVYSQMNPLPNPWMQPPFHIFHSYFAHFQSSDMSSRVMLNSPGMPMNHNHIWTNNTNSAPFTSYACNSVASSHPNASSASSHDSDFSASTFMWTSMAVLDGEAVHDADESGSDTGQDLQEQTAVPISIEHASNTSQCPGCVKKDREIDILKKK</sequence>
<feature type="compositionally biased region" description="Polar residues" evidence="1">
    <location>
        <begin position="37"/>
        <end position="46"/>
    </location>
</feature>
<proteinExistence type="predicted"/>
<gene>
    <name evidence="2" type="ORF">DPMN_006317</name>
</gene>
<feature type="compositionally biased region" description="Polar residues" evidence="1">
    <location>
        <begin position="57"/>
        <end position="82"/>
    </location>
</feature>